<feature type="transmembrane region" description="Helical" evidence="7">
    <location>
        <begin position="497"/>
        <end position="516"/>
    </location>
</feature>
<feature type="transmembrane region" description="Helical" evidence="7">
    <location>
        <begin position="412"/>
        <end position="433"/>
    </location>
</feature>
<reference evidence="10 11" key="1">
    <citation type="journal article" date="2015" name="Environ. Microbiol.">
        <title>Metagenome sequence of Elaphomyces granulatus from sporocarp tissue reveals Ascomycota ectomycorrhizal fingerprints of genome expansion and a Proteobacteria-rich microbiome.</title>
        <authorList>
            <person name="Quandt C.A."/>
            <person name="Kohler A."/>
            <person name="Hesse C.N."/>
            <person name="Sharpton T.J."/>
            <person name="Martin F."/>
            <person name="Spatafora J.W."/>
        </authorList>
    </citation>
    <scope>NUCLEOTIDE SEQUENCE [LARGE SCALE GENOMIC DNA]</scope>
    <source>
        <strain evidence="10 11">OSC145934</strain>
    </source>
</reference>
<feature type="domain" description="ML-like" evidence="9">
    <location>
        <begin position="24"/>
        <end position="164"/>
    </location>
</feature>
<feature type="chain" id="PRO_5012714645" description="ML-like domain-containing protein" evidence="8">
    <location>
        <begin position="23"/>
        <end position="632"/>
    </location>
</feature>
<proteinExistence type="inferred from homology"/>
<evidence type="ECO:0000256" key="6">
    <source>
        <dbReference type="ARBA" id="ARBA00023136"/>
    </source>
</evidence>
<gene>
    <name evidence="10" type="ORF">Egran_02138</name>
</gene>
<keyword evidence="3 7" id="KW-0812">Transmembrane</keyword>
<dbReference type="OrthoDB" id="5212126at2759"/>
<dbReference type="PANTHER" id="PTHR31145">
    <property type="entry name" value="INTEGRAL MEMBRANE PROTEIN (AFU_ORTHOLOGUE AFUA_7G01610)"/>
    <property type="match status" value="1"/>
</dbReference>
<evidence type="ECO:0000256" key="5">
    <source>
        <dbReference type="ARBA" id="ARBA00022989"/>
    </source>
</evidence>
<dbReference type="InterPro" id="IPR010308">
    <property type="entry name" value="TRP_C"/>
</dbReference>
<keyword evidence="6 7" id="KW-0472">Membrane</keyword>
<evidence type="ECO:0000256" key="1">
    <source>
        <dbReference type="ARBA" id="ARBA00004141"/>
    </source>
</evidence>
<dbReference type="EMBL" id="NPHW01003134">
    <property type="protein sequence ID" value="OXV10099.1"/>
    <property type="molecule type" value="Genomic_DNA"/>
</dbReference>
<evidence type="ECO:0000256" key="2">
    <source>
        <dbReference type="ARBA" id="ARBA00010642"/>
    </source>
</evidence>
<dbReference type="GO" id="GO:0016020">
    <property type="term" value="C:membrane"/>
    <property type="evidence" value="ECO:0007669"/>
    <property type="project" value="UniProtKB-SubCell"/>
</dbReference>
<sequence>MRSLSLLFLFATVFDQFPQASAVRMLESSSLNTCQADSSITAALFNVVYTPDNNTLTYDISANSSVTGTFTVQLQVIAYGYTAMNKSIDPCQSILSSNFCPIQQTGPLVLRSAISLPPDLSSKIPSIAFMVPDLDGIVRIYIISSTGKSVACVEAELSNGQTVYQSGVGWATATIVGLALTASAIASGLGYSNTAAHVAADALSLFGFFQAQAMIGMTAITMPPIVEAWTQNFQWTMGIIPVGFMQSICTWYQRSTGGTPSGILSTLSTASVEVQKRSIRFANYVLSHLSKRDDSSGTWSTSSTIIRGIKRVGFRANIEETNIFMTGLIWFVSFILLITMVVLLFKGFCKIAAKYGWMQNYIFRDFRNGWTNVMRGILFRVASLLYVLIGFPQMCVLCLWELTERDSVAEAILAILVFLSMTGILGWSAWKVIQLARRSQRMHKSPAYILYSNPEVLHTWGFLYVQYRATAYFAIIPALIYIFVKAAFIGLGQYSGVLQAVALLVIEIAALLAASIIRPWMDKKTDTLNIAILSIHTLNAIFLLMFTSVFGQPPIINGVMGVIFFAYNALFAAVLLILLLIGSGFAILSKNPEVRYEPTRDDRGSFIKSHTCLNSELDGLAATARGDIKTEL</sequence>
<dbReference type="PANTHER" id="PTHR31145:SF2">
    <property type="entry name" value="FLAVIN CARRIER PROTEIN 2"/>
    <property type="match status" value="1"/>
</dbReference>
<feature type="transmembrane region" description="Helical" evidence="7">
    <location>
        <begin position="562"/>
        <end position="588"/>
    </location>
</feature>
<feature type="transmembrane region" description="Helical" evidence="7">
    <location>
        <begin position="323"/>
        <end position="345"/>
    </location>
</feature>
<keyword evidence="11" id="KW-1185">Reference proteome</keyword>
<evidence type="ECO:0000256" key="8">
    <source>
        <dbReference type="SAM" id="SignalP"/>
    </source>
</evidence>
<comment type="similarity">
    <text evidence="2">Belongs to the transient receptor potential (TRP) ion channel family.</text>
</comment>
<evidence type="ECO:0000256" key="4">
    <source>
        <dbReference type="ARBA" id="ARBA00022729"/>
    </source>
</evidence>
<dbReference type="Proteomes" id="UP000243515">
    <property type="component" value="Unassembled WGS sequence"/>
</dbReference>
<dbReference type="GO" id="GO:0009272">
    <property type="term" value="P:fungal-type cell wall biogenesis"/>
    <property type="evidence" value="ECO:0007669"/>
    <property type="project" value="TreeGrafter"/>
</dbReference>
<evidence type="ECO:0000256" key="3">
    <source>
        <dbReference type="ARBA" id="ARBA00022692"/>
    </source>
</evidence>
<comment type="caution">
    <text evidence="10">The sequence shown here is derived from an EMBL/GenBank/DDBJ whole genome shotgun (WGS) entry which is preliminary data.</text>
</comment>
<accession>A0A232M126</accession>
<feature type="transmembrane region" description="Helical" evidence="7">
    <location>
        <begin position="471"/>
        <end position="491"/>
    </location>
</feature>
<evidence type="ECO:0000313" key="11">
    <source>
        <dbReference type="Proteomes" id="UP000243515"/>
    </source>
</evidence>
<evidence type="ECO:0000256" key="7">
    <source>
        <dbReference type="SAM" id="Phobius"/>
    </source>
</evidence>
<dbReference type="InterPro" id="IPR040241">
    <property type="entry name" value="TRP_Flc/Pkd2-like"/>
</dbReference>
<dbReference type="InterPro" id="IPR032800">
    <property type="entry name" value="TRP_N"/>
</dbReference>
<dbReference type="SMART" id="SM01320">
    <property type="entry name" value="TRP_N"/>
    <property type="match status" value="1"/>
</dbReference>
<feature type="signal peptide" evidence="8">
    <location>
        <begin position="1"/>
        <end position="22"/>
    </location>
</feature>
<organism evidence="10 11">
    <name type="scientific">Elaphomyces granulatus</name>
    <dbReference type="NCBI Taxonomy" id="519963"/>
    <lineage>
        <taxon>Eukaryota</taxon>
        <taxon>Fungi</taxon>
        <taxon>Dikarya</taxon>
        <taxon>Ascomycota</taxon>
        <taxon>Pezizomycotina</taxon>
        <taxon>Eurotiomycetes</taxon>
        <taxon>Eurotiomycetidae</taxon>
        <taxon>Eurotiales</taxon>
        <taxon>Elaphomycetaceae</taxon>
        <taxon>Elaphomyces</taxon>
    </lineage>
</organism>
<feature type="transmembrane region" description="Helical" evidence="7">
    <location>
        <begin position="528"/>
        <end position="550"/>
    </location>
</feature>
<dbReference type="GO" id="GO:0055085">
    <property type="term" value="P:transmembrane transport"/>
    <property type="evidence" value="ECO:0007669"/>
    <property type="project" value="TreeGrafter"/>
</dbReference>
<dbReference type="AlphaFoldDB" id="A0A232M126"/>
<keyword evidence="4 8" id="KW-0732">Signal</keyword>
<comment type="subcellular location">
    <subcellularLocation>
        <location evidence="1">Membrane</location>
        <topology evidence="1">Multi-pass membrane protein</topology>
    </subcellularLocation>
</comment>
<keyword evidence="5 7" id="KW-1133">Transmembrane helix</keyword>
<dbReference type="Pfam" id="PF14558">
    <property type="entry name" value="TRP_N"/>
    <property type="match status" value="1"/>
</dbReference>
<feature type="transmembrane region" description="Helical" evidence="7">
    <location>
        <begin position="377"/>
        <end position="400"/>
    </location>
</feature>
<evidence type="ECO:0000313" key="10">
    <source>
        <dbReference type="EMBL" id="OXV10099.1"/>
    </source>
</evidence>
<dbReference type="Pfam" id="PF06011">
    <property type="entry name" value="TRP"/>
    <property type="match status" value="1"/>
</dbReference>
<protein>
    <recommendedName>
        <fullName evidence="9">ML-like domain-containing protein</fullName>
    </recommendedName>
</protein>
<name>A0A232M126_9EURO</name>
<evidence type="ECO:0000259" key="9">
    <source>
        <dbReference type="SMART" id="SM01320"/>
    </source>
</evidence>